<evidence type="ECO:0000313" key="5">
    <source>
        <dbReference type="Proteomes" id="UP000654345"/>
    </source>
</evidence>
<keyword evidence="2" id="KW-0560">Oxidoreductase</keyword>
<dbReference type="Gene3D" id="3.40.50.720">
    <property type="entry name" value="NAD(P)-binding Rossmann-like Domain"/>
    <property type="match status" value="1"/>
</dbReference>
<accession>A0ABQ3UTX1</accession>
<sequence length="331" mass="34935">MKIVRFYECGEPDVLRLEETAIPHPKAGQVLLQVEASGVNYTDVDHRRSSSASREPLTFPSTPGVEVVGVIVEAGEGATALPVGTRVIGLLSHGGYAEYVAVPAASIIPVPPGLDAAQAVAIPLQGLTAYHILATFGHIQPGERILIQAAAGGVGTLAVQLARLLEAGQIIATASTPAKLDLALSLGADVGINYTQPDWTTQVLQATDGKGVDLMLDMIGGVQFSENFTCLAPLGRIVTFGKASGQRAVIDSEKLTARCSTVTGFYAGYAGTRPDLVVPALKKLFQYVLAGQLHVQVHHRFPLEEAAAAHRLMETRQSTGKIVLLPGWHKN</sequence>
<gene>
    <name evidence="4" type="ORF">KSB_43020</name>
</gene>
<keyword evidence="5" id="KW-1185">Reference proteome</keyword>
<dbReference type="InterPro" id="IPR020843">
    <property type="entry name" value="ER"/>
</dbReference>
<evidence type="ECO:0000313" key="4">
    <source>
        <dbReference type="EMBL" id="GHO55827.1"/>
    </source>
</evidence>
<dbReference type="InterPro" id="IPR011032">
    <property type="entry name" value="GroES-like_sf"/>
</dbReference>
<dbReference type="SUPFAM" id="SSF50129">
    <property type="entry name" value="GroES-like"/>
    <property type="match status" value="1"/>
</dbReference>
<dbReference type="PANTHER" id="PTHR48106:SF13">
    <property type="entry name" value="QUINONE OXIDOREDUCTASE-RELATED"/>
    <property type="match status" value="1"/>
</dbReference>
<dbReference type="Pfam" id="PF00107">
    <property type="entry name" value="ADH_zinc_N"/>
    <property type="match status" value="1"/>
</dbReference>
<keyword evidence="1" id="KW-0521">NADP</keyword>
<name>A0ABQ3UTX1_9CHLR</name>
<proteinExistence type="predicted"/>
<evidence type="ECO:0000256" key="1">
    <source>
        <dbReference type="ARBA" id="ARBA00022857"/>
    </source>
</evidence>
<dbReference type="InterPro" id="IPR002364">
    <property type="entry name" value="Quin_OxRdtase/zeta-crystal_CS"/>
</dbReference>
<protein>
    <submittedName>
        <fullName evidence="4">NADPH:quinone oxidoreductase</fullName>
    </submittedName>
</protein>
<dbReference type="PROSITE" id="PS01162">
    <property type="entry name" value="QOR_ZETA_CRYSTAL"/>
    <property type="match status" value="1"/>
</dbReference>
<reference evidence="4 5" key="1">
    <citation type="journal article" date="2021" name="Int. J. Syst. Evol. Microbiol.">
        <title>Reticulibacter mediterranei gen. nov., sp. nov., within the new family Reticulibacteraceae fam. nov., and Ktedonospora formicarum gen. nov., sp. nov., Ktedonobacter robiniae sp. nov., Dictyobacter formicarum sp. nov. and Dictyobacter arantiisoli sp. nov., belonging to the class Ktedonobacteria.</title>
        <authorList>
            <person name="Yabe S."/>
            <person name="Zheng Y."/>
            <person name="Wang C.M."/>
            <person name="Sakai Y."/>
            <person name="Abe K."/>
            <person name="Yokota A."/>
            <person name="Donadio S."/>
            <person name="Cavaletti L."/>
            <person name="Monciardini P."/>
        </authorList>
    </citation>
    <scope>NUCLEOTIDE SEQUENCE [LARGE SCALE GENOMIC DNA]</scope>
    <source>
        <strain evidence="4 5">SOSP1-30</strain>
    </source>
</reference>
<evidence type="ECO:0000256" key="2">
    <source>
        <dbReference type="ARBA" id="ARBA00023002"/>
    </source>
</evidence>
<dbReference type="SUPFAM" id="SSF51735">
    <property type="entry name" value="NAD(P)-binding Rossmann-fold domains"/>
    <property type="match status" value="1"/>
</dbReference>
<dbReference type="InterPro" id="IPR013149">
    <property type="entry name" value="ADH-like_C"/>
</dbReference>
<dbReference type="Proteomes" id="UP000654345">
    <property type="component" value="Unassembled WGS sequence"/>
</dbReference>
<feature type="domain" description="Enoyl reductase (ER)" evidence="3">
    <location>
        <begin position="10"/>
        <end position="324"/>
    </location>
</feature>
<dbReference type="InterPro" id="IPR013154">
    <property type="entry name" value="ADH-like_N"/>
</dbReference>
<dbReference type="Gene3D" id="3.90.180.10">
    <property type="entry name" value="Medium-chain alcohol dehydrogenases, catalytic domain"/>
    <property type="match status" value="1"/>
</dbReference>
<dbReference type="InterPro" id="IPR036291">
    <property type="entry name" value="NAD(P)-bd_dom_sf"/>
</dbReference>
<organism evidence="4 5">
    <name type="scientific">Ktedonobacter robiniae</name>
    <dbReference type="NCBI Taxonomy" id="2778365"/>
    <lineage>
        <taxon>Bacteria</taxon>
        <taxon>Bacillati</taxon>
        <taxon>Chloroflexota</taxon>
        <taxon>Ktedonobacteria</taxon>
        <taxon>Ktedonobacterales</taxon>
        <taxon>Ktedonobacteraceae</taxon>
        <taxon>Ktedonobacter</taxon>
    </lineage>
</organism>
<dbReference type="PANTHER" id="PTHR48106">
    <property type="entry name" value="QUINONE OXIDOREDUCTASE PIG3-RELATED"/>
    <property type="match status" value="1"/>
</dbReference>
<comment type="caution">
    <text evidence="4">The sequence shown here is derived from an EMBL/GenBank/DDBJ whole genome shotgun (WGS) entry which is preliminary data.</text>
</comment>
<dbReference type="RefSeq" id="WP_201372461.1">
    <property type="nucleotide sequence ID" value="NZ_BNJG01000002.1"/>
</dbReference>
<dbReference type="SMART" id="SM00829">
    <property type="entry name" value="PKS_ER"/>
    <property type="match status" value="1"/>
</dbReference>
<dbReference type="EMBL" id="BNJG01000002">
    <property type="protein sequence ID" value="GHO55827.1"/>
    <property type="molecule type" value="Genomic_DNA"/>
</dbReference>
<dbReference type="Pfam" id="PF08240">
    <property type="entry name" value="ADH_N"/>
    <property type="match status" value="1"/>
</dbReference>
<evidence type="ECO:0000259" key="3">
    <source>
        <dbReference type="SMART" id="SM00829"/>
    </source>
</evidence>